<dbReference type="OrthoDB" id="10249612at2759"/>
<dbReference type="GO" id="GO:0005829">
    <property type="term" value="C:cytosol"/>
    <property type="evidence" value="ECO:0007669"/>
    <property type="project" value="TreeGrafter"/>
</dbReference>
<feature type="active site" description="Proton acceptor" evidence="5">
    <location>
        <position position="55"/>
    </location>
</feature>
<keyword evidence="3" id="KW-0221">Differentiation</keyword>
<dbReference type="EMBL" id="KQ424244">
    <property type="protein sequence ID" value="KOF71283.1"/>
    <property type="molecule type" value="Genomic_DNA"/>
</dbReference>
<sequence>MPAKTIPPNPKLNGVPIVDIGEQGFSRYVLCKVYDGNNPKDFQYIVRGSTIAKFHADIFDLVDAELEIHGLNCICVGGGKMEHLPEAGTIHVYGRSQGYGRADHSITTELVRESYPHYNSITWDD</sequence>
<dbReference type="Gene3D" id="3.50.20.20">
    <property type="entry name" value="Janus/Ocnus"/>
    <property type="match status" value="1"/>
</dbReference>
<reference evidence="7" key="1">
    <citation type="submission" date="2015-07" db="EMBL/GenBank/DDBJ databases">
        <title>MeaNS - Measles Nucleotide Surveillance Program.</title>
        <authorList>
            <person name="Tran T."/>
            <person name="Druce J."/>
        </authorList>
    </citation>
    <scope>NUCLEOTIDE SEQUENCE</scope>
    <source>
        <strain evidence="7">UCB-OBI-ISO-001</strain>
        <tissue evidence="7">Gonad</tissue>
    </source>
</reference>
<dbReference type="InterPro" id="IPR038596">
    <property type="entry name" value="Janus_sf"/>
</dbReference>
<dbReference type="InterPro" id="IPR007702">
    <property type="entry name" value="Janus"/>
</dbReference>
<dbReference type="STRING" id="37653.A0A0L8G329"/>
<dbReference type="GO" id="GO:0007548">
    <property type="term" value="P:sex differentiation"/>
    <property type="evidence" value="ECO:0007669"/>
    <property type="project" value="UniProtKB-KW"/>
</dbReference>
<feature type="binding site" evidence="6">
    <location>
        <position position="27"/>
    </location>
    <ligand>
        <name>substrate</name>
    </ligand>
</feature>
<proteinExistence type="inferred from homology"/>
<evidence type="ECO:0000313" key="7">
    <source>
        <dbReference type="EMBL" id="KOF71283.1"/>
    </source>
</evidence>
<evidence type="ECO:0000256" key="5">
    <source>
        <dbReference type="PIRSR" id="PIRSR607702-1"/>
    </source>
</evidence>
<evidence type="ECO:0000256" key="3">
    <source>
        <dbReference type="ARBA" id="ARBA00022782"/>
    </source>
</evidence>
<gene>
    <name evidence="7" type="ORF">OCBIM_22001266mg</name>
</gene>
<dbReference type="PANTHER" id="PTHR12258:SF5">
    <property type="entry name" value="BCDNA.GH02250-RELATED"/>
    <property type="match status" value="1"/>
</dbReference>
<protein>
    <submittedName>
        <fullName evidence="7">Uncharacterized protein</fullName>
    </submittedName>
</protein>
<organism evidence="7">
    <name type="scientific">Octopus bimaculoides</name>
    <name type="common">California two-spotted octopus</name>
    <dbReference type="NCBI Taxonomy" id="37653"/>
    <lineage>
        <taxon>Eukaryota</taxon>
        <taxon>Metazoa</taxon>
        <taxon>Spiralia</taxon>
        <taxon>Lophotrochozoa</taxon>
        <taxon>Mollusca</taxon>
        <taxon>Cephalopoda</taxon>
        <taxon>Coleoidea</taxon>
        <taxon>Octopodiformes</taxon>
        <taxon>Octopoda</taxon>
        <taxon>Incirrata</taxon>
        <taxon>Octopodidae</taxon>
        <taxon>Octopus</taxon>
    </lineage>
</organism>
<evidence type="ECO:0000256" key="1">
    <source>
        <dbReference type="ARBA" id="ARBA00002508"/>
    </source>
</evidence>
<comment type="similarity">
    <text evidence="2">Belongs to the janus family.</text>
</comment>
<name>A0A0L8G329_OCTBM</name>
<dbReference type="GO" id="GO:0101006">
    <property type="term" value="F:protein histidine phosphatase activity"/>
    <property type="evidence" value="ECO:0007669"/>
    <property type="project" value="TreeGrafter"/>
</dbReference>
<accession>A0A0L8G329</accession>
<dbReference type="SUPFAM" id="SSF143724">
    <property type="entry name" value="PHP14-like"/>
    <property type="match status" value="1"/>
</dbReference>
<dbReference type="AlphaFoldDB" id="A0A0L8G329"/>
<dbReference type="GO" id="GO:0030154">
    <property type="term" value="P:cell differentiation"/>
    <property type="evidence" value="ECO:0007669"/>
    <property type="project" value="UniProtKB-KW"/>
</dbReference>
<keyword evidence="4" id="KW-0726">Sexual differentiation</keyword>
<evidence type="ECO:0000256" key="4">
    <source>
        <dbReference type="ARBA" id="ARBA00022928"/>
    </source>
</evidence>
<dbReference type="PANTHER" id="PTHR12258">
    <property type="entry name" value="JANUS-A/JANUS-B"/>
    <property type="match status" value="1"/>
</dbReference>
<dbReference type="Pfam" id="PF05005">
    <property type="entry name" value="Ocnus"/>
    <property type="match status" value="1"/>
</dbReference>
<comment type="function">
    <text evidence="1">JanA and janB regulate somatic sex differentiation.</text>
</comment>
<evidence type="ECO:0000256" key="2">
    <source>
        <dbReference type="ARBA" id="ARBA00010971"/>
    </source>
</evidence>
<evidence type="ECO:0000256" key="6">
    <source>
        <dbReference type="PIRSR" id="PIRSR607702-2"/>
    </source>
</evidence>